<name>A0A074ZX66_OPIVI</name>
<protein>
    <submittedName>
        <fullName evidence="1">Uncharacterized protein</fullName>
    </submittedName>
</protein>
<keyword evidence="2" id="KW-1185">Reference proteome</keyword>
<dbReference type="AlphaFoldDB" id="A0A074ZX66"/>
<dbReference type="GeneID" id="20316023"/>
<sequence>MTWQQSTKTLTSKLIRVGNCHLPGWVPRGLKLLVVKKIGAINDARASKLSPSMRNKLNMPSPPRLYCVFAFPLSVCEDKAECINENLPIDLVETKSFIAGISPDYIG</sequence>
<organism evidence="1 2">
    <name type="scientific">Opisthorchis viverrini</name>
    <name type="common">Southeast Asian liver fluke</name>
    <dbReference type="NCBI Taxonomy" id="6198"/>
    <lineage>
        <taxon>Eukaryota</taxon>
        <taxon>Metazoa</taxon>
        <taxon>Spiralia</taxon>
        <taxon>Lophotrochozoa</taxon>
        <taxon>Platyhelminthes</taxon>
        <taxon>Trematoda</taxon>
        <taxon>Digenea</taxon>
        <taxon>Opisthorchiida</taxon>
        <taxon>Opisthorchiata</taxon>
        <taxon>Opisthorchiidae</taxon>
        <taxon>Opisthorchis</taxon>
    </lineage>
</organism>
<evidence type="ECO:0000313" key="1">
    <source>
        <dbReference type="EMBL" id="KER32058.1"/>
    </source>
</evidence>
<proteinExistence type="predicted"/>
<accession>A0A074ZX66</accession>
<evidence type="ECO:0000313" key="2">
    <source>
        <dbReference type="Proteomes" id="UP000054324"/>
    </source>
</evidence>
<dbReference type="RefSeq" id="XP_009164209.1">
    <property type="nucleotide sequence ID" value="XM_009165945.1"/>
</dbReference>
<dbReference type="Proteomes" id="UP000054324">
    <property type="component" value="Unassembled WGS sequence"/>
</dbReference>
<reference evidence="1 2" key="1">
    <citation type="submission" date="2013-11" db="EMBL/GenBank/DDBJ databases">
        <title>Opisthorchis viverrini - life in the bile duct.</title>
        <authorList>
            <person name="Young N.D."/>
            <person name="Nagarajan N."/>
            <person name="Lin S.J."/>
            <person name="Korhonen P.K."/>
            <person name="Jex A.R."/>
            <person name="Hall R.S."/>
            <person name="Safavi-Hemami H."/>
            <person name="Kaewkong W."/>
            <person name="Bertrand D."/>
            <person name="Gao S."/>
            <person name="Seet Q."/>
            <person name="Wongkham S."/>
            <person name="Teh B.T."/>
            <person name="Wongkham C."/>
            <person name="Intapan P.M."/>
            <person name="Maleewong W."/>
            <person name="Yang X."/>
            <person name="Hu M."/>
            <person name="Wang Z."/>
            <person name="Hofmann A."/>
            <person name="Sternberg P.W."/>
            <person name="Tan P."/>
            <person name="Wang J."/>
            <person name="Gasser R.B."/>
        </authorList>
    </citation>
    <scope>NUCLEOTIDE SEQUENCE [LARGE SCALE GENOMIC DNA]</scope>
</reference>
<dbReference type="KEGG" id="ovi:T265_01835"/>
<dbReference type="CTD" id="20316023"/>
<dbReference type="EMBL" id="KL596638">
    <property type="protein sequence ID" value="KER32058.1"/>
    <property type="molecule type" value="Genomic_DNA"/>
</dbReference>
<gene>
    <name evidence="1" type="ORF">T265_01835</name>
</gene>